<dbReference type="SUPFAM" id="SSF82866">
    <property type="entry name" value="Multidrug efflux transporter AcrB transmembrane domain"/>
    <property type="match status" value="2"/>
</dbReference>
<name>A0A2S8GR06_9BACT</name>
<feature type="transmembrane region" description="Helical" evidence="6">
    <location>
        <begin position="713"/>
        <end position="737"/>
    </location>
</feature>
<dbReference type="Pfam" id="PF03176">
    <property type="entry name" value="MMPL"/>
    <property type="match status" value="2"/>
</dbReference>
<dbReference type="PROSITE" id="PS50156">
    <property type="entry name" value="SSD"/>
    <property type="match status" value="1"/>
</dbReference>
<dbReference type="PANTHER" id="PTHR33406">
    <property type="entry name" value="MEMBRANE PROTEIN MJ1562-RELATED"/>
    <property type="match status" value="1"/>
</dbReference>
<evidence type="ECO:0000256" key="6">
    <source>
        <dbReference type="SAM" id="Phobius"/>
    </source>
</evidence>
<feature type="transmembrane region" description="Helical" evidence="6">
    <location>
        <begin position="684"/>
        <end position="707"/>
    </location>
</feature>
<evidence type="ECO:0000256" key="1">
    <source>
        <dbReference type="ARBA" id="ARBA00004651"/>
    </source>
</evidence>
<feature type="transmembrane region" description="Helical" evidence="6">
    <location>
        <begin position="252"/>
        <end position="275"/>
    </location>
</feature>
<sequence>MNARSWRNVGGLGWVLWVALLLIPLISFGASQAMRSNANSPIDWAPASFPLKGEYDNFVARFGPGDAVIASWEGCTLDNPQLDELATALRNDPCFHDSQGQSYFYRVVNGREALQRLTQGVLPVPREEALKTLQGVLLGPDGKTTCVVTFFTEEGRSDRAAITAAMEAKIEAICDVPPEQLHLAGPIIDGLRVDQAGKSALDRLAVPSALVVLLAACLILRDWRLGLLVFGISVYCQGATLALVYLCGETMSVLLIVLPPLIQVLAVAGGIHLVNYYRESIPHVGREAAPRQAIRLGWFPCLLSAATTAIGIGSLAATRLIPIRLFGIFGAMGVSLTAGLLLTLFPALLMLFGKKRAPQESWSVPISRARTSPLWDRLAGGLQQRSTLVITTFLVALVSAGLGVIYLKSSVRIETLFPPHSRIVTDSQWLESQLGPLVTIDVVVSVPEETKSGQGNLPIAIVQEIDAALRVVPEVQSTFSALQMVPADVFSEKVPDALREAGLRQFAPLLRREAISIGRLASGEGRDYWRISANISSTDAIDYGDLLQTIRAKIDPLVAQQTADVQVQYSGIMPLVHDIQRALMTDLFISFGQALVLIAGVLVIALKGIRAGLLAMLPNLFPVLLMFGILGWLGVPLDIGTVMTASIAMGVAVDDTLHFLVFYRRGLAQGELRGDAVRHALQHCAPAMIQTSVICILGMSVFCLSDFVPTVRFAWMMAAMLGAALVGDLLFLPALILSRWGECFGHTQEVTPWGERPSAKAA</sequence>
<feature type="transmembrane region" description="Helical" evidence="6">
    <location>
        <begin position="587"/>
        <end position="606"/>
    </location>
</feature>
<comment type="subcellular location">
    <subcellularLocation>
        <location evidence="1">Cell membrane</location>
        <topology evidence="1">Multi-pass membrane protein</topology>
    </subcellularLocation>
</comment>
<protein>
    <recommendedName>
        <fullName evidence="7">SSD domain-containing protein</fullName>
    </recommendedName>
</protein>
<reference evidence="8 9" key="1">
    <citation type="submission" date="2018-02" db="EMBL/GenBank/DDBJ databases">
        <title>Comparative genomes isolates from brazilian mangrove.</title>
        <authorList>
            <person name="Araujo J.E."/>
            <person name="Taketani R.G."/>
            <person name="Silva M.C.P."/>
            <person name="Loureco M.V."/>
            <person name="Andreote F.D."/>
        </authorList>
    </citation>
    <scope>NUCLEOTIDE SEQUENCE [LARGE SCALE GENOMIC DNA]</scope>
    <source>
        <strain evidence="8 9">Nap-Phe MGV</strain>
    </source>
</reference>
<dbReference type="RefSeq" id="WP_105334631.1">
    <property type="nucleotide sequence ID" value="NZ_PUHZ01000007.1"/>
</dbReference>
<evidence type="ECO:0000256" key="5">
    <source>
        <dbReference type="ARBA" id="ARBA00023136"/>
    </source>
</evidence>
<feature type="transmembrane region" description="Helical" evidence="6">
    <location>
        <begin position="613"/>
        <end position="633"/>
    </location>
</feature>
<dbReference type="PANTHER" id="PTHR33406:SF12">
    <property type="entry name" value="BLR2997 PROTEIN"/>
    <property type="match status" value="1"/>
</dbReference>
<feature type="transmembrane region" description="Helical" evidence="6">
    <location>
        <begin position="387"/>
        <end position="407"/>
    </location>
</feature>
<dbReference type="EMBL" id="PUHZ01000007">
    <property type="protein sequence ID" value="PQO46832.1"/>
    <property type="molecule type" value="Genomic_DNA"/>
</dbReference>
<feature type="transmembrane region" description="Helical" evidence="6">
    <location>
        <begin position="323"/>
        <end position="352"/>
    </location>
</feature>
<evidence type="ECO:0000256" key="3">
    <source>
        <dbReference type="ARBA" id="ARBA00022692"/>
    </source>
</evidence>
<organism evidence="8 9">
    <name type="scientific">Blastopirellula marina</name>
    <dbReference type="NCBI Taxonomy" id="124"/>
    <lineage>
        <taxon>Bacteria</taxon>
        <taxon>Pseudomonadati</taxon>
        <taxon>Planctomycetota</taxon>
        <taxon>Planctomycetia</taxon>
        <taxon>Pirellulales</taxon>
        <taxon>Pirellulaceae</taxon>
        <taxon>Blastopirellula</taxon>
    </lineage>
</organism>
<comment type="caution">
    <text evidence="8">The sequence shown here is derived from an EMBL/GenBank/DDBJ whole genome shotgun (WGS) entry which is preliminary data.</text>
</comment>
<dbReference type="AlphaFoldDB" id="A0A2S8GR06"/>
<accession>A0A2S8GR06</accession>
<gene>
    <name evidence="8" type="ORF">C5Y93_06695</name>
</gene>
<evidence type="ECO:0000313" key="9">
    <source>
        <dbReference type="Proteomes" id="UP000237819"/>
    </source>
</evidence>
<dbReference type="Proteomes" id="UP000237819">
    <property type="component" value="Unassembled WGS sequence"/>
</dbReference>
<dbReference type="InterPro" id="IPR050545">
    <property type="entry name" value="Mycobact_MmpL"/>
</dbReference>
<keyword evidence="5 6" id="KW-0472">Membrane</keyword>
<evidence type="ECO:0000259" key="7">
    <source>
        <dbReference type="PROSITE" id="PS50156"/>
    </source>
</evidence>
<dbReference type="Gene3D" id="1.20.1640.10">
    <property type="entry name" value="Multidrug efflux transporter AcrB transmembrane domain"/>
    <property type="match status" value="2"/>
</dbReference>
<evidence type="ECO:0000313" key="8">
    <source>
        <dbReference type="EMBL" id="PQO46832.1"/>
    </source>
</evidence>
<evidence type="ECO:0000256" key="2">
    <source>
        <dbReference type="ARBA" id="ARBA00022475"/>
    </source>
</evidence>
<feature type="domain" description="SSD" evidence="7">
    <location>
        <begin position="239"/>
        <end position="351"/>
    </location>
</feature>
<keyword evidence="3 6" id="KW-0812">Transmembrane</keyword>
<dbReference type="InterPro" id="IPR004869">
    <property type="entry name" value="MMPL_dom"/>
</dbReference>
<keyword evidence="4 6" id="KW-1133">Transmembrane helix</keyword>
<keyword evidence="2" id="KW-1003">Cell membrane</keyword>
<proteinExistence type="predicted"/>
<dbReference type="OrthoDB" id="2112773at2"/>
<feature type="transmembrane region" description="Helical" evidence="6">
    <location>
        <begin position="639"/>
        <end position="663"/>
    </location>
</feature>
<feature type="transmembrane region" description="Helical" evidence="6">
    <location>
        <begin position="227"/>
        <end position="246"/>
    </location>
</feature>
<dbReference type="GO" id="GO:0005886">
    <property type="term" value="C:plasma membrane"/>
    <property type="evidence" value="ECO:0007669"/>
    <property type="project" value="UniProtKB-SubCell"/>
</dbReference>
<feature type="transmembrane region" description="Helical" evidence="6">
    <location>
        <begin position="296"/>
        <end position="317"/>
    </location>
</feature>
<dbReference type="InterPro" id="IPR000731">
    <property type="entry name" value="SSD"/>
</dbReference>
<evidence type="ECO:0000256" key="4">
    <source>
        <dbReference type="ARBA" id="ARBA00022989"/>
    </source>
</evidence>